<sequence>MPAKRRGNRSLTGNIIAPLAGIAARAVAASMHTPAWRRWGNSGRGEGRASVELAEGRRGVTTANLAAAAATIVSGIGLTNALIGSLQG</sequence>
<organism evidence="1 2">
    <name type="scientific">Botryobasidium botryosum (strain FD-172 SS1)</name>
    <dbReference type="NCBI Taxonomy" id="930990"/>
    <lineage>
        <taxon>Eukaryota</taxon>
        <taxon>Fungi</taxon>
        <taxon>Dikarya</taxon>
        <taxon>Basidiomycota</taxon>
        <taxon>Agaricomycotina</taxon>
        <taxon>Agaricomycetes</taxon>
        <taxon>Cantharellales</taxon>
        <taxon>Botryobasidiaceae</taxon>
        <taxon>Botryobasidium</taxon>
    </lineage>
</organism>
<accession>A0A067MYG2</accession>
<dbReference type="HOGENOM" id="CLU_2468749_0_0_1"/>
<keyword evidence="2" id="KW-1185">Reference proteome</keyword>
<dbReference type="EMBL" id="KL198017">
    <property type="protein sequence ID" value="KDQ20654.1"/>
    <property type="molecule type" value="Genomic_DNA"/>
</dbReference>
<evidence type="ECO:0000313" key="2">
    <source>
        <dbReference type="Proteomes" id="UP000027195"/>
    </source>
</evidence>
<gene>
    <name evidence="1" type="ORF">BOTBODRAFT_314508</name>
</gene>
<reference evidence="2" key="1">
    <citation type="journal article" date="2014" name="Proc. Natl. Acad. Sci. U.S.A.">
        <title>Extensive sampling of basidiomycete genomes demonstrates inadequacy of the white-rot/brown-rot paradigm for wood decay fungi.</title>
        <authorList>
            <person name="Riley R."/>
            <person name="Salamov A.A."/>
            <person name="Brown D.W."/>
            <person name="Nagy L.G."/>
            <person name="Floudas D."/>
            <person name="Held B.W."/>
            <person name="Levasseur A."/>
            <person name="Lombard V."/>
            <person name="Morin E."/>
            <person name="Otillar R."/>
            <person name="Lindquist E.A."/>
            <person name="Sun H."/>
            <person name="LaButti K.M."/>
            <person name="Schmutz J."/>
            <person name="Jabbour D."/>
            <person name="Luo H."/>
            <person name="Baker S.E."/>
            <person name="Pisabarro A.G."/>
            <person name="Walton J.D."/>
            <person name="Blanchette R.A."/>
            <person name="Henrissat B."/>
            <person name="Martin F."/>
            <person name="Cullen D."/>
            <person name="Hibbett D.S."/>
            <person name="Grigoriev I.V."/>
        </authorList>
    </citation>
    <scope>NUCLEOTIDE SEQUENCE [LARGE SCALE GENOMIC DNA]</scope>
    <source>
        <strain evidence="2">FD-172 SS1</strain>
    </source>
</reference>
<protein>
    <submittedName>
        <fullName evidence="1">Uncharacterized protein</fullName>
    </submittedName>
</protein>
<proteinExistence type="predicted"/>
<dbReference type="AlphaFoldDB" id="A0A067MYG2"/>
<name>A0A067MYG2_BOTB1</name>
<dbReference type="InParanoid" id="A0A067MYG2"/>
<evidence type="ECO:0000313" key="1">
    <source>
        <dbReference type="EMBL" id="KDQ20654.1"/>
    </source>
</evidence>
<dbReference type="Proteomes" id="UP000027195">
    <property type="component" value="Unassembled WGS sequence"/>
</dbReference>